<dbReference type="PANTHER" id="PTHR46033:SF8">
    <property type="entry name" value="PROTEIN MAINTENANCE OF MERISTEMS-LIKE"/>
    <property type="match status" value="1"/>
</dbReference>
<evidence type="ECO:0000259" key="1">
    <source>
        <dbReference type="Pfam" id="PF10536"/>
    </source>
</evidence>
<dbReference type="Proteomes" id="UP000289738">
    <property type="component" value="Chromosome B05"/>
</dbReference>
<dbReference type="InterPro" id="IPR019557">
    <property type="entry name" value="AminoTfrase-like_pln_mobile"/>
</dbReference>
<comment type="caution">
    <text evidence="2">The sequence shown here is derived from an EMBL/GenBank/DDBJ whole genome shotgun (WGS) entry which is preliminary data.</text>
</comment>
<sequence>MFSDLPEGADEETVRRYARAYIMMLLSTELFGGKSGTRMHIRWLPYVARLEDIDSYSWGSAARSWLYRCLCRVANKNVVKLAGPLQLLQSWIFRRFPGFRPDRFDAFHWLLASRWSDYQPTSSEKGPQVVHCRMRIDLLRP</sequence>
<dbReference type="GO" id="GO:0010073">
    <property type="term" value="P:meristem maintenance"/>
    <property type="evidence" value="ECO:0007669"/>
    <property type="project" value="InterPro"/>
</dbReference>
<evidence type="ECO:0000313" key="2">
    <source>
        <dbReference type="EMBL" id="RYR07622.1"/>
    </source>
</evidence>
<feature type="domain" description="Aminotransferase-like plant mobile" evidence="1">
    <location>
        <begin position="16"/>
        <end position="138"/>
    </location>
</feature>
<name>A0A444Z0A2_ARAHY</name>
<gene>
    <name evidence="2" type="ORF">Ahy_B05g075021</name>
</gene>
<organism evidence="2 3">
    <name type="scientific">Arachis hypogaea</name>
    <name type="common">Peanut</name>
    <dbReference type="NCBI Taxonomy" id="3818"/>
    <lineage>
        <taxon>Eukaryota</taxon>
        <taxon>Viridiplantae</taxon>
        <taxon>Streptophyta</taxon>
        <taxon>Embryophyta</taxon>
        <taxon>Tracheophyta</taxon>
        <taxon>Spermatophyta</taxon>
        <taxon>Magnoliopsida</taxon>
        <taxon>eudicotyledons</taxon>
        <taxon>Gunneridae</taxon>
        <taxon>Pentapetalae</taxon>
        <taxon>rosids</taxon>
        <taxon>fabids</taxon>
        <taxon>Fabales</taxon>
        <taxon>Fabaceae</taxon>
        <taxon>Papilionoideae</taxon>
        <taxon>50 kb inversion clade</taxon>
        <taxon>dalbergioids sensu lato</taxon>
        <taxon>Dalbergieae</taxon>
        <taxon>Pterocarpus clade</taxon>
        <taxon>Arachis</taxon>
    </lineage>
</organism>
<dbReference type="PANTHER" id="PTHR46033">
    <property type="entry name" value="PROTEIN MAIN-LIKE 2"/>
    <property type="match status" value="1"/>
</dbReference>
<reference evidence="2 3" key="1">
    <citation type="submission" date="2019-01" db="EMBL/GenBank/DDBJ databases">
        <title>Sequencing of cultivated peanut Arachis hypogaea provides insights into genome evolution and oil improvement.</title>
        <authorList>
            <person name="Chen X."/>
        </authorList>
    </citation>
    <scope>NUCLEOTIDE SEQUENCE [LARGE SCALE GENOMIC DNA]</scope>
    <source>
        <strain evidence="3">cv. Fuhuasheng</strain>
        <tissue evidence="2">Leaves</tissue>
    </source>
</reference>
<proteinExistence type="predicted"/>
<dbReference type="EMBL" id="SDMP01000015">
    <property type="protein sequence ID" value="RYR07622.1"/>
    <property type="molecule type" value="Genomic_DNA"/>
</dbReference>
<accession>A0A444Z0A2</accession>
<dbReference type="Pfam" id="PF10536">
    <property type="entry name" value="PMD"/>
    <property type="match status" value="1"/>
</dbReference>
<evidence type="ECO:0000313" key="3">
    <source>
        <dbReference type="Proteomes" id="UP000289738"/>
    </source>
</evidence>
<dbReference type="AlphaFoldDB" id="A0A444Z0A2"/>
<protein>
    <recommendedName>
        <fullName evidence="1">Aminotransferase-like plant mobile domain-containing protein</fullName>
    </recommendedName>
</protein>
<dbReference type="InterPro" id="IPR044824">
    <property type="entry name" value="MAIN-like"/>
</dbReference>
<keyword evidence="3" id="KW-1185">Reference proteome</keyword>